<comment type="caution">
    <text evidence="1">The sequence shown here is derived from an EMBL/GenBank/DDBJ whole genome shotgun (WGS) entry which is preliminary data.</text>
</comment>
<name>A0ABW0SWU1_9GAMM</name>
<sequence>MHPILHRALKAYRPLYPHGLLRDGQYRLPVLDAPNEPWAPSRSTRPRMLLLALTGLHHHLFSKRS</sequence>
<dbReference type="EMBL" id="JBHSNG010000009">
    <property type="protein sequence ID" value="MFC5581477.1"/>
    <property type="molecule type" value="Genomic_DNA"/>
</dbReference>
<organism evidence="1 2">
    <name type="scientific">Rhodanobacter terrae</name>
    <dbReference type="NCBI Taxonomy" id="418647"/>
    <lineage>
        <taxon>Bacteria</taxon>
        <taxon>Pseudomonadati</taxon>
        <taxon>Pseudomonadota</taxon>
        <taxon>Gammaproteobacteria</taxon>
        <taxon>Lysobacterales</taxon>
        <taxon>Rhodanobacteraceae</taxon>
        <taxon>Rhodanobacter</taxon>
    </lineage>
</organism>
<reference evidence="2" key="1">
    <citation type="journal article" date="2019" name="Int. J. Syst. Evol. Microbiol.">
        <title>The Global Catalogue of Microorganisms (GCM) 10K type strain sequencing project: providing services to taxonomists for standard genome sequencing and annotation.</title>
        <authorList>
            <consortium name="The Broad Institute Genomics Platform"/>
            <consortium name="The Broad Institute Genome Sequencing Center for Infectious Disease"/>
            <person name="Wu L."/>
            <person name="Ma J."/>
        </authorList>
    </citation>
    <scope>NUCLEOTIDE SEQUENCE [LARGE SCALE GENOMIC DNA]</scope>
    <source>
        <strain evidence="2">CGMCC 1.13587</strain>
    </source>
</reference>
<evidence type="ECO:0000313" key="1">
    <source>
        <dbReference type="EMBL" id="MFC5581477.1"/>
    </source>
</evidence>
<keyword evidence="2" id="KW-1185">Reference proteome</keyword>
<dbReference type="RefSeq" id="WP_377326679.1">
    <property type="nucleotide sequence ID" value="NZ_JBHSNG010000009.1"/>
</dbReference>
<evidence type="ECO:0000313" key="2">
    <source>
        <dbReference type="Proteomes" id="UP001596111"/>
    </source>
</evidence>
<accession>A0ABW0SWU1</accession>
<gene>
    <name evidence="1" type="ORF">ACFPPB_10185</name>
</gene>
<protein>
    <submittedName>
        <fullName evidence="1">Uncharacterized protein</fullName>
    </submittedName>
</protein>
<dbReference type="Proteomes" id="UP001596111">
    <property type="component" value="Unassembled WGS sequence"/>
</dbReference>
<proteinExistence type="predicted"/>